<comment type="caution">
    <text evidence="3">The sequence shown here is derived from an EMBL/GenBank/DDBJ whole genome shotgun (WGS) entry which is preliminary data.</text>
</comment>
<keyword evidence="4" id="KW-1185">Reference proteome</keyword>
<keyword evidence="3" id="KW-0808">Transferase</keyword>
<dbReference type="InterPro" id="IPR012337">
    <property type="entry name" value="RNaseH-like_sf"/>
</dbReference>
<dbReference type="Gene3D" id="3.30.420.10">
    <property type="entry name" value="Ribonuclease H-like superfamily/Ribonuclease H"/>
    <property type="match status" value="1"/>
</dbReference>
<dbReference type="AlphaFoldDB" id="A0AAV4HAD6"/>
<keyword evidence="3" id="KW-0548">Nucleotidyltransferase</keyword>
<dbReference type="GO" id="GO:0003676">
    <property type="term" value="F:nucleic acid binding"/>
    <property type="evidence" value="ECO:0007669"/>
    <property type="project" value="InterPro"/>
</dbReference>
<dbReference type="SUPFAM" id="SSF53098">
    <property type="entry name" value="Ribonuclease H-like"/>
    <property type="match status" value="1"/>
</dbReference>
<feature type="region of interest" description="Disordered" evidence="1">
    <location>
        <begin position="70"/>
        <end position="99"/>
    </location>
</feature>
<proteinExistence type="predicted"/>
<evidence type="ECO:0000256" key="1">
    <source>
        <dbReference type="SAM" id="MobiDB-lite"/>
    </source>
</evidence>
<dbReference type="Pfam" id="PF00075">
    <property type="entry name" value="RNase_H"/>
    <property type="match status" value="1"/>
</dbReference>
<dbReference type="PROSITE" id="PS50879">
    <property type="entry name" value="RNASE_H_1"/>
    <property type="match status" value="1"/>
</dbReference>
<dbReference type="InterPro" id="IPR036397">
    <property type="entry name" value="RNaseH_sf"/>
</dbReference>
<feature type="compositionally biased region" description="Basic and acidic residues" evidence="1">
    <location>
        <begin position="74"/>
        <end position="99"/>
    </location>
</feature>
<keyword evidence="3" id="KW-0695">RNA-directed DNA polymerase</keyword>
<feature type="domain" description="RNase H type-1" evidence="2">
    <location>
        <begin position="1"/>
        <end position="49"/>
    </location>
</feature>
<gene>
    <name evidence="3" type="ORF">ElyMa_000908900</name>
</gene>
<protein>
    <submittedName>
        <fullName evidence="3">Reverse transcriptase</fullName>
    </submittedName>
</protein>
<organism evidence="3 4">
    <name type="scientific">Elysia marginata</name>
    <dbReference type="NCBI Taxonomy" id="1093978"/>
    <lineage>
        <taxon>Eukaryota</taxon>
        <taxon>Metazoa</taxon>
        <taxon>Spiralia</taxon>
        <taxon>Lophotrochozoa</taxon>
        <taxon>Mollusca</taxon>
        <taxon>Gastropoda</taxon>
        <taxon>Heterobranchia</taxon>
        <taxon>Euthyneura</taxon>
        <taxon>Panpulmonata</taxon>
        <taxon>Sacoglossa</taxon>
        <taxon>Placobranchoidea</taxon>
        <taxon>Plakobranchidae</taxon>
        <taxon>Elysia</taxon>
    </lineage>
</organism>
<evidence type="ECO:0000313" key="3">
    <source>
        <dbReference type="EMBL" id="GFR94053.1"/>
    </source>
</evidence>
<evidence type="ECO:0000313" key="4">
    <source>
        <dbReference type="Proteomes" id="UP000762676"/>
    </source>
</evidence>
<dbReference type="InterPro" id="IPR002156">
    <property type="entry name" value="RNaseH_domain"/>
</dbReference>
<accession>A0AAV4HAD6</accession>
<evidence type="ECO:0000259" key="2">
    <source>
        <dbReference type="PROSITE" id="PS50879"/>
    </source>
</evidence>
<dbReference type="Proteomes" id="UP000762676">
    <property type="component" value="Unassembled WGS sequence"/>
</dbReference>
<name>A0AAV4HAD6_9GAST</name>
<dbReference type="EMBL" id="BMAT01001856">
    <property type="protein sequence ID" value="GFR94053.1"/>
    <property type="molecule type" value="Genomic_DNA"/>
</dbReference>
<dbReference type="GO" id="GO:0003964">
    <property type="term" value="F:RNA-directed DNA polymerase activity"/>
    <property type="evidence" value="ECO:0007669"/>
    <property type="project" value="UniProtKB-KW"/>
</dbReference>
<dbReference type="GO" id="GO:0004523">
    <property type="term" value="F:RNA-DNA hybrid ribonuclease activity"/>
    <property type="evidence" value="ECO:0007669"/>
    <property type="project" value="InterPro"/>
</dbReference>
<reference evidence="3 4" key="1">
    <citation type="journal article" date="2021" name="Elife">
        <title>Chloroplast acquisition without the gene transfer in kleptoplastic sea slugs, Plakobranchus ocellatus.</title>
        <authorList>
            <person name="Maeda T."/>
            <person name="Takahashi S."/>
            <person name="Yoshida T."/>
            <person name="Shimamura S."/>
            <person name="Takaki Y."/>
            <person name="Nagai Y."/>
            <person name="Toyoda A."/>
            <person name="Suzuki Y."/>
            <person name="Arimoto A."/>
            <person name="Ishii H."/>
            <person name="Satoh N."/>
            <person name="Nishiyama T."/>
            <person name="Hasebe M."/>
            <person name="Maruyama T."/>
            <person name="Minagawa J."/>
            <person name="Obokata J."/>
            <person name="Shigenobu S."/>
        </authorList>
    </citation>
    <scope>NUCLEOTIDE SEQUENCE [LARGE SCALE GENOMIC DNA]</scope>
</reference>
<sequence>MINFNTELHTVRRKLLMAKVGELTLQWIPGHSNIEGNERADNLAKLGSGLDQEETTLTNQEAKTMQTWLRIGSRRNDTHKSRSKNNDQDGRRRNMEKDP</sequence>